<organism evidence="2 3">
    <name type="scientific">Faecalibacter macacae</name>
    <dbReference type="NCBI Taxonomy" id="1859289"/>
    <lineage>
        <taxon>Bacteria</taxon>
        <taxon>Pseudomonadati</taxon>
        <taxon>Bacteroidota</taxon>
        <taxon>Flavobacteriia</taxon>
        <taxon>Flavobacteriales</taxon>
        <taxon>Weeksellaceae</taxon>
        <taxon>Faecalibacter</taxon>
    </lineage>
</organism>
<dbReference type="Proteomes" id="UP000275348">
    <property type="component" value="Unassembled WGS sequence"/>
</dbReference>
<dbReference type="SUPFAM" id="SSF56935">
    <property type="entry name" value="Porins"/>
    <property type="match status" value="1"/>
</dbReference>
<evidence type="ECO:0000313" key="2">
    <source>
        <dbReference type="EMBL" id="RLZ10466.1"/>
    </source>
</evidence>
<reference evidence="2 3" key="1">
    <citation type="submission" date="2018-10" db="EMBL/GenBank/DDBJ databases">
        <authorList>
            <person name="Chen X."/>
        </authorList>
    </citation>
    <scope>NUCLEOTIDE SEQUENCE [LARGE SCALE GENOMIC DNA]</scope>
    <source>
        <strain evidence="2 3">YIM 102668</strain>
    </source>
</reference>
<keyword evidence="3" id="KW-1185">Reference proteome</keyword>
<proteinExistence type="predicted"/>
<accession>A0A3L9MEN2</accession>
<evidence type="ECO:0000313" key="3">
    <source>
        <dbReference type="Proteomes" id="UP000275348"/>
    </source>
</evidence>
<dbReference type="OrthoDB" id="1491239at2"/>
<feature type="chain" id="PRO_5018144651" evidence="1">
    <location>
        <begin position="19"/>
        <end position="427"/>
    </location>
</feature>
<protein>
    <submittedName>
        <fullName evidence="2">Aromatic hydrocarbon degradation protein</fullName>
    </submittedName>
</protein>
<dbReference type="EMBL" id="RDOJ01000007">
    <property type="protein sequence ID" value="RLZ10466.1"/>
    <property type="molecule type" value="Genomic_DNA"/>
</dbReference>
<keyword evidence="1" id="KW-0732">Signal</keyword>
<evidence type="ECO:0000256" key="1">
    <source>
        <dbReference type="SAM" id="SignalP"/>
    </source>
</evidence>
<gene>
    <name evidence="2" type="ORF">EAH69_06655</name>
</gene>
<dbReference type="RefSeq" id="WP_121934412.1">
    <property type="nucleotide sequence ID" value="NZ_RDOJ01000007.1"/>
</dbReference>
<dbReference type="Gene3D" id="2.40.160.60">
    <property type="entry name" value="Outer membrane protein transport protein (OMPP1/FadL/TodX)"/>
    <property type="match status" value="1"/>
</dbReference>
<comment type="caution">
    <text evidence="2">The sequence shown here is derived from an EMBL/GenBank/DDBJ whole genome shotgun (WGS) entry which is preliminary data.</text>
</comment>
<name>A0A3L9MEN2_9FLAO</name>
<dbReference type="AlphaFoldDB" id="A0A3L9MEN2"/>
<feature type="signal peptide" evidence="1">
    <location>
        <begin position="1"/>
        <end position="18"/>
    </location>
</feature>
<sequence length="427" mass="46634">MKWIICSLALVGATTIQAQTVSVSPYSSIGIGEQLFNNSAEQGAMGGISTVPTNPYGQNANFSNPAANQSIRMTNFNASVRAQNSSFKTGEDKQEAGSFKLSNVSLSFPVSKKSSLGVGFQPFTGLGYNINNSTENGDLKQFSTMTGSGGINSLHAFYNHNISNGLSVGLRANYLFGELLTNEKVTLEGASLLTDYDTKANYRGLQLTLGTMYQKRIGKTNNLYVGAYYTLGTNLNTDLRELVSTYTYMGSTQASKDTISLKRNSSLDTKLPHTFAIGTSYTKDNAWSIAVEGKFNTWSDFSKPTLSAPSTVASNTEYKNNVHVAVGGYWIPDFNSYKSYFNRVIYRAGAYYESAPYSIYGHDIDKYGVTLGAGLPIGKTNDGSMVNISLEYGKRGTANHGLIQDDYFGMRLGFDLNDIWFRKRVID</sequence>